<dbReference type="RefSeq" id="WP_137299924.1">
    <property type="nucleotide sequence ID" value="NZ_BMVD01000003.1"/>
</dbReference>
<keyword evidence="2" id="KW-0238">DNA-binding</keyword>
<evidence type="ECO:0000259" key="5">
    <source>
        <dbReference type="PROSITE" id="PS50987"/>
    </source>
</evidence>
<sequence>MGTPEESGATVTTAAPAPVPASGGRDLPHPATGEIRLESVLHALSDPMRLRIVRELAAEGDELSCSQFGLPVTKSTTTHHFRVLREAGVIRQVYRGTAKMNGLRKDDLDDLFPGLLDGVLAAADRQALRLGDG</sequence>
<organism evidence="6 7">
    <name type="scientific">Streptomyces galbus</name>
    <dbReference type="NCBI Taxonomy" id="33898"/>
    <lineage>
        <taxon>Bacteria</taxon>
        <taxon>Bacillati</taxon>
        <taxon>Actinomycetota</taxon>
        <taxon>Actinomycetes</taxon>
        <taxon>Kitasatosporales</taxon>
        <taxon>Streptomycetaceae</taxon>
        <taxon>Streptomyces</taxon>
    </lineage>
</organism>
<dbReference type="Proteomes" id="UP000308632">
    <property type="component" value="Unassembled WGS sequence"/>
</dbReference>
<dbReference type="InterPro" id="IPR011991">
    <property type="entry name" value="ArsR-like_HTH"/>
</dbReference>
<dbReference type="InterPro" id="IPR001845">
    <property type="entry name" value="HTH_ArsR_DNA-bd_dom"/>
</dbReference>
<comment type="caution">
    <text evidence="6">The sequence shown here is derived from an EMBL/GenBank/DDBJ whole genome shotgun (WGS) entry which is preliminary data.</text>
</comment>
<accession>A0A4U5X420</accession>
<evidence type="ECO:0000256" key="3">
    <source>
        <dbReference type="ARBA" id="ARBA00023163"/>
    </source>
</evidence>
<dbReference type="GO" id="GO:0003700">
    <property type="term" value="F:DNA-binding transcription factor activity"/>
    <property type="evidence" value="ECO:0007669"/>
    <property type="project" value="InterPro"/>
</dbReference>
<keyword evidence="3" id="KW-0804">Transcription</keyword>
<evidence type="ECO:0000313" key="7">
    <source>
        <dbReference type="Proteomes" id="UP000308632"/>
    </source>
</evidence>
<dbReference type="PANTHER" id="PTHR33154">
    <property type="entry name" value="TRANSCRIPTIONAL REGULATOR, ARSR FAMILY"/>
    <property type="match status" value="1"/>
</dbReference>
<dbReference type="EMBL" id="SZPR01000010">
    <property type="protein sequence ID" value="TKT09868.1"/>
    <property type="molecule type" value="Genomic_DNA"/>
</dbReference>
<dbReference type="InterPro" id="IPR036388">
    <property type="entry name" value="WH-like_DNA-bd_sf"/>
</dbReference>
<dbReference type="InterPro" id="IPR051081">
    <property type="entry name" value="HTH_MetalResp_TranReg"/>
</dbReference>
<feature type="region of interest" description="Disordered" evidence="4">
    <location>
        <begin position="1"/>
        <end position="31"/>
    </location>
</feature>
<dbReference type="SMART" id="SM00418">
    <property type="entry name" value="HTH_ARSR"/>
    <property type="match status" value="1"/>
</dbReference>
<evidence type="ECO:0000313" key="6">
    <source>
        <dbReference type="EMBL" id="TKT09868.1"/>
    </source>
</evidence>
<dbReference type="InterPro" id="IPR036390">
    <property type="entry name" value="WH_DNA-bd_sf"/>
</dbReference>
<evidence type="ECO:0000256" key="2">
    <source>
        <dbReference type="ARBA" id="ARBA00023125"/>
    </source>
</evidence>
<feature type="domain" description="HTH arsR-type" evidence="5">
    <location>
        <begin position="29"/>
        <end position="123"/>
    </location>
</feature>
<dbReference type="Pfam" id="PF12840">
    <property type="entry name" value="HTH_20"/>
    <property type="match status" value="1"/>
</dbReference>
<dbReference type="PANTHER" id="PTHR33154:SF12">
    <property type="entry name" value="TRANSCRIPTIONAL REGULATORY PROTEIN"/>
    <property type="match status" value="1"/>
</dbReference>
<dbReference type="Gene3D" id="1.10.10.10">
    <property type="entry name" value="Winged helix-like DNA-binding domain superfamily/Winged helix DNA-binding domain"/>
    <property type="match status" value="1"/>
</dbReference>
<dbReference type="AlphaFoldDB" id="A0A4U5X420"/>
<keyword evidence="1" id="KW-0805">Transcription regulation</keyword>
<dbReference type="CDD" id="cd00090">
    <property type="entry name" value="HTH_ARSR"/>
    <property type="match status" value="1"/>
</dbReference>
<reference evidence="6 7" key="1">
    <citation type="submission" date="2019-04" db="EMBL/GenBank/DDBJ databases">
        <title>Streptomyces lasaliensis sp.nov., an Actinomycete isolated from soil which produces the polyether antibiotic lasalocid.</title>
        <authorList>
            <person name="Erwin G."/>
            <person name="Haber C."/>
        </authorList>
    </citation>
    <scope>NUCLEOTIDE SEQUENCE [LARGE SCALE GENOMIC DNA]</scope>
    <source>
        <strain evidence="6 7">DSM 40089</strain>
    </source>
</reference>
<gene>
    <name evidence="6" type="ORF">E4U92_09870</name>
</gene>
<dbReference type="PROSITE" id="PS50987">
    <property type="entry name" value="HTH_ARSR_2"/>
    <property type="match status" value="1"/>
</dbReference>
<proteinExistence type="predicted"/>
<dbReference type="STRING" id="33898.GCA_000772895_03265"/>
<dbReference type="PRINTS" id="PR00778">
    <property type="entry name" value="HTHARSR"/>
</dbReference>
<evidence type="ECO:0000256" key="4">
    <source>
        <dbReference type="SAM" id="MobiDB-lite"/>
    </source>
</evidence>
<protein>
    <submittedName>
        <fullName evidence="6">Helix-turn-helix transcriptional regulator</fullName>
    </submittedName>
</protein>
<evidence type="ECO:0000256" key="1">
    <source>
        <dbReference type="ARBA" id="ARBA00023015"/>
    </source>
</evidence>
<name>A0A4U5X420_STRGB</name>
<dbReference type="SUPFAM" id="SSF46785">
    <property type="entry name" value="Winged helix' DNA-binding domain"/>
    <property type="match status" value="1"/>
</dbReference>
<dbReference type="GO" id="GO:0003677">
    <property type="term" value="F:DNA binding"/>
    <property type="evidence" value="ECO:0007669"/>
    <property type="project" value="UniProtKB-KW"/>
</dbReference>